<dbReference type="Pfam" id="PF01048">
    <property type="entry name" value="PNP_UDP_1"/>
    <property type="match status" value="1"/>
</dbReference>
<feature type="domain" description="Nucleoside phosphorylase" evidence="7">
    <location>
        <begin position="36"/>
        <end position="304"/>
    </location>
</feature>
<dbReference type="NCBIfam" id="TIGR01700">
    <property type="entry name" value="PNPH"/>
    <property type="match status" value="1"/>
</dbReference>
<gene>
    <name evidence="8" type="ORF">LODBEIA_P24070</name>
</gene>
<proteinExistence type="inferred from homology"/>
<evidence type="ECO:0000313" key="9">
    <source>
        <dbReference type="Proteomes" id="UP001497383"/>
    </source>
</evidence>
<dbReference type="PANTHER" id="PTHR11904:SF9">
    <property type="entry name" value="PURINE NUCLEOSIDE PHOSPHORYLASE-RELATED"/>
    <property type="match status" value="1"/>
</dbReference>
<dbReference type="PIRSF" id="PIRSF000477">
    <property type="entry name" value="PurNPase"/>
    <property type="match status" value="1"/>
</dbReference>
<keyword evidence="5 6" id="KW-0808">Transferase</keyword>
<protein>
    <recommendedName>
        <fullName evidence="6">Purine nucleoside phosphorylase</fullName>
        <ecNumber evidence="6">2.4.2.1</ecNumber>
    </recommendedName>
    <alternativeName>
        <fullName evidence="6">Inosine-guanosine phosphorylase</fullName>
    </alternativeName>
</protein>
<dbReference type="Gene3D" id="3.40.50.1580">
    <property type="entry name" value="Nucleoside phosphorylase domain"/>
    <property type="match status" value="1"/>
</dbReference>
<dbReference type="InterPro" id="IPR011270">
    <property type="entry name" value="Pur_Nuc_Pase_Ino/Guo-sp"/>
</dbReference>
<comment type="similarity">
    <text evidence="2 6">Belongs to the PNP/MTAP phosphorylase family.</text>
</comment>
<dbReference type="NCBIfam" id="TIGR01697">
    <property type="entry name" value="PNPH-PUNA-XAPA"/>
    <property type="match status" value="1"/>
</dbReference>
<dbReference type="GeneID" id="92207603"/>
<dbReference type="SUPFAM" id="SSF53167">
    <property type="entry name" value="Purine and uridine phosphorylases"/>
    <property type="match status" value="1"/>
</dbReference>
<comment type="function">
    <text evidence="6">The purine nucleoside phosphorylases catalyze the phosphorolytic breakdown of the N-glycosidic bond in the beta-(deoxy)ribonucleoside molecules, with the formation of the corresponding free purine bases and pentose-1-phosphate.</text>
</comment>
<dbReference type="EC" id="2.4.2.1" evidence="6"/>
<evidence type="ECO:0000256" key="3">
    <source>
        <dbReference type="ARBA" id="ARBA00011233"/>
    </source>
</evidence>
<reference evidence="8 9" key="1">
    <citation type="submission" date="2024-03" db="EMBL/GenBank/DDBJ databases">
        <authorList>
            <person name="Brejova B."/>
        </authorList>
    </citation>
    <scope>NUCLEOTIDE SEQUENCE [LARGE SCALE GENOMIC DNA]</scope>
    <source>
        <strain evidence="8 9">CBS 14171</strain>
    </source>
</reference>
<evidence type="ECO:0000256" key="1">
    <source>
        <dbReference type="ARBA" id="ARBA00005058"/>
    </source>
</evidence>
<dbReference type="CDD" id="cd09009">
    <property type="entry name" value="PNP-EcPNPII_like"/>
    <property type="match status" value="1"/>
</dbReference>
<dbReference type="RefSeq" id="XP_066829345.1">
    <property type="nucleotide sequence ID" value="XM_066972403.1"/>
</dbReference>
<dbReference type="NCBIfam" id="NF006054">
    <property type="entry name" value="PRK08202.1"/>
    <property type="match status" value="1"/>
</dbReference>
<organism evidence="8 9">
    <name type="scientific">Lodderomyces beijingensis</name>
    <dbReference type="NCBI Taxonomy" id="1775926"/>
    <lineage>
        <taxon>Eukaryota</taxon>
        <taxon>Fungi</taxon>
        <taxon>Dikarya</taxon>
        <taxon>Ascomycota</taxon>
        <taxon>Saccharomycotina</taxon>
        <taxon>Pichiomycetes</taxon>
        <taxon>Debaryomycetaceae</taxon>
        <taxon>Candida/Lodderomyces clade</taxon>
        <taxon>Lodderomyces</taxon>
    </lineage>
</organism>
<dbReference type="PANTHER" id="PTHR11904">
    <property type="entry name" value="METHYLTHIOADENOSINE/PURINE NUCLEOSIDE PHOSPHORYLASE"/>
    <property type="match status" value="1"/>
</dbReference>
<keyword evidence="9" id="KW-1185">Reference proteome</keyword>
<dbReference type="PROSITE" id="PS01240">
    <property type="entry name" value="PNP_MTAP_2"/>
    <property type="match status" value="1"/>
</dbReference>
<dbReference type="InterPro" id="IPR011268">
    <property type="entry name" value="Purine_phosphorylase"/>
</dbReference>
<accession>A0ABP0ZJ72</accession>
<evidence type="ECO:0000313" key="8">
    <source>
        <dbReference type="EMBL" id="CAK9438080.1"/>
    </source>
</evidence>
<dbReference type="InterPro" id="IPR035994">
    <property type="entry name" value="Nucleoside_phosphorylase_sf"/>
</dbReference>
<evidence type="ECO:0000256" key="5">
    <source>
        <dbReference type="ARBA" id="ARBA00022679"/>
    </source>
</evidence>
<dbReference type="Proteomes" id="UP001497383">
    <property type="component" value="Chromosome 3"/>
</dbReference>
<evidence type="ECO:0000256" key="2">
    <source>
        <dbReference type="ARBA" id="ARBA00006751"/>
    </source>
</evidence>
<evidence type="ECO:0000256" key="4">
    <source>
        <dbReference type="ARBA" id="ARBA00022676"/>
    </source>
</evidence>
<comment type="pathway">
    <text evidence="1 6">Purine metabolism; purine nucleoside salvage.</text>
</comment>
<dbReference type="EMBL" id="OZ022407">
    <property type="protein sequence ID" value="CAK9438080.1"/>
    <property type="molecule type" value="Genomic_DNA"/>
</dbReference>
<dbReference type="InterPro" id="IPR018099">
    <property type="entry name" value="Purine_phosphorylase-2_CS"/>
</dbReference>
<evidence type="ECO:0000259" key="7">
    <source>
        <dbReference type="Pfam" id="PF01048"/>
    </source>
</evidence>
<sequence>MADTTVPVSEYLQFINHATTIVRSKISGSPMAKPRVLIICGSGLGGIADKLAASSIIEIDYHDIPGFKTSTVPGHAGKLVFGVMGSNKVPVVCMVGRLHFYEGYTFQQTTFPVRVAAQLGVSIVIVTNAAGGVNSNYHAGELMLIEDHINFPGLAGWHPLRGPNLEDFGPRFLPLSDAYDHELRRLFMTTAQEELGVERKINEGTYFFAAGPTFESRAEVRMIRTLGGDAVGMSTVPEVIVARHCGLKVLALSLITNDGVGEKPPGALEENPRALSEGMASHAEVLETADAASKDVQKVIEAVVNKL</sequence>
<keyword evidence="4 6" id="KW-0328">Glycosyltransferase</keyword>
<name>A0ABP0ZJ72_9ASCO</name>
<comment type="subunit">
    <text evidence="3">Homotrimer.</text>
</comment>
<dbReference type="InterPro" id="IPR000845">
    <property type="entry name" value="Nucleoside_phosphorylase_d"/>
</dbReference>
<evidence type="ECO:0000256" key="6">
    <source>
        <dbReference type="PIRNR" id="PIRNR000477"/>
    </source>
</evidence>